<dbReference type="EMBL" id="AWSA01000010">
    <property type="protein sequence ID" value="EWT02479.1"/>
    <property type="molecule type" value="Genomic_DNA"/>
</dbReference>
<dbReference type="InterPro" id="IPR009057">
    <property type="entry name" value="Homeodomain-like_sf"/>
</dbReference>
<dbReference type="Pfam" id="PF01965">
    <property type="entry name" value="DJ-1_PfpI"/>
    <property type="match status" value="1"/>
</dbReference>
<sequence length="324" mass="34764">MLRTIAVVIQEPVATFELGVLCEVFGIDRTDDGVPAFDFRVCSSRPGEVLRSTTGIGIVAPNSLDAALDADLVAVPGGSTDALADGPADEAVLDVLRIAVERGARVLSVCSGAFTLGAAGLLDGRACATHWRYAAQLAERHPLASVDLDVLYVEDGPVVTSAGTAAGIDACLHLVRTEYGSEVANRIARRMVVPPHRAGGQRQFVEAPVPTEPCDGLQDVMDWVIEHLDEEHSVPSLAARATMSERTFARRFSQEVGTTPHQWLTAQRVLRARHLLETTGLDVERIAQRSGFGTAAVLRHHFQRQLGVAPLQYRRTFTGDSASA</sequence>
<dbReference type="GO" id="GO:0043565">
    <property type="term" value="F:sequence-specific DNA binding"/>
    <property type="evidence" value="ECO:0007669"/>
    <property type="project" value="InterPro"/>
</dbReference>
<evidence type="ECO:0000313" key="6">
    <source>
        <dbReference type="Proteomes" id="UP000019489"/>
    </source>
</evidence>
<keyword evidence="6" id="KW-1185">Reference proteome</keyword>
<dbReference type="InterPro" id="IPR018060">
    <property type="entry name" value="HTH_AraC"/>
</dbReference>
<dbReference type="STRING" id="1386089.N865_05160"/>
<dbReference type="PANTHER" id="PTHR43130:SF3">
    <property type="entry name" value="HTH-TYPE TRANSCRIPTIONAL REGULATOR RV1931C"/>
    <property type="match status" value="1"/>
</dbReference>
<keyword evidence="1" id="KW-0805">Transcription regulation</keyword>
<dbReference type="PANTHER" id="PTHR43130">
    <property type="entry name" value="ARAC-FAMILY TRANSCRIPTIONAL REGULATOR"/>
    <property type="match status" value="1"/>
</dbReference>
<dbReference type="PROSITE" id="PS00041">
    <property type="entry name" value="HTH_ARAC_FAMILY_1"/>
    <property type="match status" value="1"/>
</dbReference>
<gene>
    <name evidence="5" type="ORF">N865_05160</name>
</gene>
<dbReference type="SUPFAM" id="SSF46689">
    <property type="entry name" value="Homeodomain-like"/>
    <property type="match status" value="2"/>
</dbReference>
<dbReference type="SUPFAM" id="SSF52317">
    <property type="entry name" value="Class I glutamine amidotransferase-like"/>
    <property type="match status" value="1"/>
</dbReference>
<dbReference type="InterPro" id="IPR002818">
    <property type="entry name" value="DJ-1/PfpI"/>
</dbReference>
<evidence type="ECO:0000313" key="5">
    <source>
        <dbReference type="EMBL" id="EWT02479.1"/>
    </source>
</evidence>
<evidence type="ECO:0000256" key="2">
    <source>
        <dbReference type="ARBA" id="ARBA00023125"/>
    </source>
</evidence>
<keyword evidence="3" id="KW-0804">Transcription</keyword>
<dbReference type="PATRIC" id="fig|1386089.3.peg.1270"/>
<dbReference type="Pfam" id="PF12833">
    <property type="entry name" value="HTH_18"/>
    <property type="match status" value="1"/>
</dbReference>
<evidence type="ECO:0000259" key="4">
    <source>
        <dbReference type="PROSITE" id="PS01124"/>
    </source>
</evidence>
<evidence type="ECO:0000256" key="3">
    <source>
        <dbReference type="ARBA" id="ARBA00023163"/>
    </source>
</evidence>
<dbReference type="InterPro" id="IPR029062">
    <property type="entry name" value="Class_I_gatase-like"/>
</dbReference>
<reference evidence="5 6" key="1">
    <citation type="submission" date="2013-08" db="EMBL/GenBank/DDBJ databases">
        <title>Intrasporangium oryzae NRRL B-24470.</title>
        <authorList>
            <person name="Liu H."/>
            <person name="Wang G."/>
        </authorList>
    </citation>
    <scope>NUCLEOTIDE SEQUENCE [LARGE SCALE GENOMIC DNA]</scope>
    <source>
        <strain evidence="5 6">NRRL B-24470</strain>
    </source>
</reference>
<accession>W9GF35</accession>
<proteinExistence type="predicted"/>
<dbReference type="OrthoDB" id="3194870at2"/>
<evidence type="ECO:0000256" key="1">
    <source>
        <dbReference type="ARBA" id="ARBA00023015"/>
    </source>
</evidence>
<dbReference type="Gene3D" id="3.40.50.880">
    <property type="match status" value="1"/>
</dbReference>
<dbReference type="InterPro" id="IPR018062">
    <property type="entry name" value="HTH_AraC-typ_CS"/>
</dbReference>
<dbReference type="SMART" id="SM00342">
    <property type="entry name" value="HTH_ARAC"/>
    <property type="match status" value="1"/>
</dbReference>
<protein>
    <submittedName>
        <fullName evidence="5">AraC family transcriptional regulator</fullName>
    </submittedName>
</protein>
<dbReference type="Proteomes" id="UP000019489">
    <property type="component" value="Unassembled WGS sequence"/>
</dbReference>
<dbReference type="Gene3D" id="1.10.10.60">
    <property type="entry name" value="Homeodomain-like"/>
    <property type="match status" value="1"/>
</dbReference>
<dbReference type="InterPro" id="IPR052158">
    <property type="entry name" value="INH-QAR"/>
</dbReference>
<feature type="domain" description="HTH araC/xylS-type" evidence="4">
    <location>
        <begin position="218"/>
        <end position="316"/>
    </location>
</feature>
<organism evidence="5 6">
    <name type="scientific">Intrasporangium oryzae NRRL B-24470</name>
    <dbReference type="NCBI Taxonomy" id="1386089"/>
    <lineage>
        <taxon>Bacteria</taxon>
        <taxon>Bacillati</taxon>
        <taxon>Actinomycetota</taxon>
        <taxon>Actinomycetes</taxon>
        <taxon>Micrococcales</taxon>
        <taxon>Intrasporangiaceae</taxon>
        <taxon>Intrasporangium</taxon>
    </lineage>
</organism>
<dbReference type="CDD" id="cd03137">
    <property type="entry name" value="GATase1_AraC_1"/>
    <property type="match status" value="1"/>
</dbReference>
<dbReference type="AlphaFoldDB" id="W9GF35"/>
<name>W9GF35_9MICO</name>
<dbReference type="RefSeq" id="WP_034803018.1">
    <property type="nucleotide sequence ID" value="NZ_AWSA01000010.1"/>
</dbReference>
<dbReference type="GO" id="GO:0003700">
    <property type="term" value="F:DNA-binding transcription factor activity"/>
    <property type="evidence" value="ECO:0007669"/>
    <property type="project" value="InterPro"/>
</dbReference>
<dbReference type="eggNOG" id="COG4977">
    <property type="taxonomic scope" value="Bacteria"/>
</dbReference>
<keyword evidence="2" id="KW-0238">DNA-binding</keyword>
<comment type="caution">
    <text evidence="5">The sequence shown here is derived from an EMBL/GenBank/DDBJ whole genome shotgun (WGS) entry which is preliminary data.</text>
</comment>
<dbReference type="PROSITE" id="PS01124">
    <property type="entry name" value="HTH_ARAC_FAMILY_2"/>
    <property type="match status" value="1"/>
</dbReference>